<dbReference type="GO" id="GO:0008270">
    <property type="term" value="F:zinc ion binding"/>
    <property type="evidence" value="ECO:0007669"/>
    <property type="project" value="UniProtKB-KW"/>
</dbReference>
<accession>A0ABD2N2S4</accession>
<dbReference type="InterPro" id="IPR019786">
    <property type="entry name" value="Zinc_finger_PHD-type_CS"/>
</dbReference>
<gene>
    <name evidence="6" type="ORF">HHI36_014422</name>
</gene>
<sequence>MPRNCTVCAAGIFAPQSTVLCTSCTITFHGDCVQISACDLSRDRGWLCALCTSKGRSLRSQSANLRTTLPLSPLEKTSSAVRHPDSDPNTQTVTLAHSDTLMERIQEMSASITRVKERQNDISTELAECSTSIKEHSETLLTRQSASVACETTLPNSQRSHSNLTVEVTEISTRVTTLESIATNIKPTDSSSNLNYSEILERISKAHNLILSNLPESPDDASDKTTVARLIDHISPNSSPHISCCI</sequence>
<dbReference type="PROSITE" id="PS50016">
    <property type="entry name" value="ZF_PHD_2"/>
    <property type="match status" value="1"/>
</dbReference>
<reference evidence="6 7" key="1">
    <citation type="journal article" date="2021" name="BMC Biol.">
        <title>Horizontally acquired antibacterial genes associated with adaptive radiation of ladybird beetles.</title>
        <authorList>
            <person name="Li H.S."/>
            <person name="Tang X.F."/>
            <person name="Huang Y.H."/>
            <person name="Xu Z.Y."/>
            <person name="Chen M.L."/>
            <person name="Du X.Y."/>
            <person name="Qiu B.Y."/>
            <person name="Chen P.T."/>
            <person name="Zhang W."/>
            <person name="Slipinski A."/>
            <person name="Escalona H.E."/>
            <person name="Waterhouse R.M."/>
            <person name="Zwick A."/>
            <person name="Pang H."/>
        </authorList>
    </citation>
    <scope>NUCLEOTIDE SEQUENCE [LARGE SCALE GENOMIC DNA]</scope>
    <source>
        <strain evidence="6">SYSU2018</strain>
    </source>
</reference>
<dbReference type="CDD" id="cd15489">
    <property type="entry name" value="PHD_SF"/>
    <property type="match status" value="1"/>
</dbReference>
<dbReference type="SMART" id="SM00249">
    <property type="entry name" value="PHD"/>
    <property type="match status" value="1"/>
</dbReference>
<dbReference type="Proteomes" id="UP001516400">
    <property type="component" value="Unassembled WGS sequence"/>
</dbReference>
<comment type="caution">
    <text evidence="6">The sequence shown here is derived from an EMBL/GenBank/DDBJ whole genome shotgun (WGS) entry which is preliminary data.</text>
</comment>
<dbReference type="InterPro" id="IPR011011">
    <property type="entry name" value="Znf_FYVE_PHD"/>
</dbReference>
<dbReference type="Pfam" id="PF00628">
    <property type="entry name" value="PHD"/>
    <property type="match status" value="1"/>
</dbReference>
<evidence type="ECO:0000313" key="7">
    <source>
        <dbReference type="Proteomes" id="UP001516400"/>
    </source>
</evidence>
<dbReference type="PROSITE" id="PS01359">
    <property type="entry name" value="ZF_PHD_1"/>
    <property type="match status" value="1"/>
</dbReference>
<keyword evidence="1" id="KW-0479">Metal-binding</keyword>
<evidence type="ECO:0000256" key="4">
    <source>
        <dbReference type="PROSITE-ProRule" id="PRU00146"/>
    </source>
</evidence>
<evidence type="ECO:0000259" key="5">
    <source>
        <dbReference type="PROSITE" id="PS50016"/>
    </source>
</evidence>
<organism evidence="6 7">
    <name type="scientific">Cryptolaemus montrouzieri</name>
    <dbReference type="NCBI Taxonomy" id="559131"/>
    <lineage>
        <taxon>Eukaryota</taxon>
        <taxon>Metazoa</taxon>
        <taxon>Ecdysozoa</taxon>
        <taxon>Arthropoda</taxon>
        <taxon>Hexapoda</taxon>
        <taxon>Insecta</taxon>
        <taxon>Pterygota</taxon>
        <taxon>Neoptera</taxon>
        <taxon>Endopterygota</taxon>
        <taxon>Coleoptera</taxon>
        <taxon>Polyphaga</taxon>
        <taxon>Cucujiformia</taxon>
        <taxon>Coccinelloidea</taxon>
        <taxon>Coccinellidae</taxon>
        <taxon>Scymninae</taxon>
        <taxon>Scymnini</taxon>
        <taxon>Cryptolaemus</taxon>
    </lineage>
</organism>
<dbReference type="InterPro" id="IPR013083">
    <property type="entry name" value="Znf_RING/FYVE/PHD"/>
</dbReference>
<dbReference type="SUPFAM" id="SSF57903">
    <property type="entry name" value="FYVE/PHD zinc finger"/>
    <property type="match status" value="1"/>
</dbReference>
<proteinExistence type="predicted"/>
<name>A0ABD2N2S4_9CUCU</name>
<dbReference type="Gene3D" id="3.30.40.10">
    <property type="entry name" value="Zinc/RING finger domain, C3HC4 (zinc finger)"/>
    <property type="match status" value="1"/>
</dbReference>
<keyword evidence="7" id="KW-1185">Reference proteome</keyword>
<evidence type="ECO:0000256" key="2">
    <source>
        <dbReference type="ARBA" id="ARBA00022771"/>
    </source>
</evidence>
<evidence type="ECO:0000313" key="6">
    <source>
        <dbReference type="EMBL" id="KAL3272965.1"/>
    </source>
</evidence>
<dbReference type="AlphaFoldDB" id="A0ABD2N2S4"/>
<feature type="domain" description="PHD-type" evidence="5">
    <location>
        <begin position="2"/>
        <end position="54"/>
    </location>
</feature>
<dbReference type="EMBL" id="JABFTP020000062">
    <property type="protein sequence ID" value="KAL3272965.1"/>
    <property type="molecule type" value="Genomic_DNA"/>
</dbReference>
<evidence type="ECO:0000256" key="3">
    <source>
        <dbReference type="ARBA" id="ARBA00022833"/>
    </source>
</evidence>
<dbReference type="InterPro" id="IPR019787">
    <property type="entry name" value="Znf_PHD-finger"/>
</dbReference>
<keyword evidence="2 4" id="KW-0863">Zinc-finger</keyword>
<protein>
    <recommendedName>
        <fullName evidence="5">PHD-type domain-containing protein</fullName>
    </recommendedName>
</protein>
<evidence type="ECO:0000256" key="1">
    <source>
        <dbReference type="ARBA" id="ARBA00022723"/>
    </source>
</evidence>
<dbReference type="InterPro" id="IPR001965">
    <property type="entry name" value="Znf_PHD"/>
</dbReference>
<keyword evidence="3" id="KW-0862">Zinc</keyword>